<dbReference type="PANTHER" id="PTHR35137">
    <property type="entry name" value="CHROMOPHORE LYASE CRL, CHLOROPLASTIC"/>
    <property type="match status" value="1"/>
</dbReference>
<dbReference type="PANTHER" id="PTHR35137:SF1">
    <property type="entry name" value="CHROMOPHORE LYASE CRL, CHLOROPLASTIC"/>
    <property type="match status" value="1"/>
</dbReference>
<dbReference type="Proteomes" id="UP000290560">
    <property type="component" value="Unassembled WGS sequence"/>
</dbReference>
<protein>
    <submittedName>
        <fullName evidence="2">Uncharacterized protein</fullName>
    </submittedName>
</protein>
<dbReference type="GO" id="GO:0016829">
    <property type="term" value="F:lyase activity"/>
    <property type="evidence" value="ECO:0007669"/>
    <property type="project" value="InterPro"/>
</dbReference>
<accession>A0A445M985</accession>
<evidence type="ECO:0000256" key="1">
    <source>
        <dbReference type="SAM" id="MobiDB-lite"/>
    </source>
</evidence>
<proteinExistence type="predicted"/>
<dbReference type="AlphaFoldDB" id="A0A445M985"/>
<name>A0A445M985_ENSVE</name>
<feature type="compositionally biased region" description="Basic and acidic residues" evidence="1">
    <location>
        <begin position="1"/>
        <end position="12"/>
    </location>
</feature>
<organism evidence="2">
    <name type="scientific">Ensete ventricosum</name>
    <name type="common">Abyssinian banana</name>
    <name type="synonym">Musa ensete</name>
    <dbReference type="NCBI Taxonomy" id="4639"/>
    <lineage>
        <taxon>Eukaryota</taxon>
        <taxon>Viridiplantae</taxon>
        <taxon>Streptophyta</taxon>
        <taxon>Embryophyta</taxon>
        <taxon>Tracheophyta</taxon>
        <taxon>Spermatophyta</taxon>
        <taxon>Magnoliopsida</taxon>
        <taxon>Liliopsida</taxon>
        <taxon>Zingiberales</taxon>
        <taxon>Musaceae</taxon>
        <taxon>Ensete</taxon>
    </lineage>
</organism>
<gene>
    <name evidence="2" type="ORF">BHM03_00001538</name>
</gene>
<evidence type="ECO:0000313" key="2">
    <source>
        <dbReference type="EMBL" id="RZR70800.1"/>
    </source>
</evidence>
<dbReference type="InterPro" id="IPR010404">
    <property type="entry name" value="CpcT/CpeT"/>
</dbReference>
<feature type="region of interest" description="Disordered" evidence="1">
    <location>
        <begin position="1"/>
        <end position="26"/>
    </location>
</feature>
<sequence length="162" mass="17762">MKKTSERREARAGARPSTDGGRIAWSRAEQSGAEVAGALRVAERRPVRAPLCKVSTTMITVWNQTPLHPRRESSIRYSFSYPGRRFLSEEAPRRRRKKAMGTGTESESSSGGAAGRARGLALKALLLLGGALLLRRMRKSTTRWDHAHAVANSLSGEKVLPI</sequence>
<feature type="region of interest" description="Disordered" evidence="1">
    <location>
        <begin position="88"/>
        <end position="114"/>
    </location>
</feature>
<reference evidence="2" key="1">
    <citation type="journal article" date="2018" name="Data Brief">
        <title>Genome sequence data from 17 accessions of Ensete ventricosum, a staple food crop for millions in Ethiopia.</title>
        <authorList>
            <person name="Yemataw Z."/>
            <person name="Muzemil S."/>
            <person name="Ambachew D."/>
            <person name="Tripathi L."/>
            <person name="Tesfaye K."/>
            <person name="Chala A."/>
            <person name="Farbos A."/>
            <person name="O'Neill P."/>
            <person name="Moore K."/>
            <person name="Grant M."/>
            <person name="Studholme D.J."/>
        </authorList>
    </citation>
    <scope>NUCLEOTIDE SEQUENCE [LARGE SCALE GENOMIC DNA]</scope>
    <source>
        <tissue evidence="2">Leaf</tissue>
    </source>
</reference>
<dbReference type="EMBL" id="KV875461">
    <property type="protein sequence ID" value="RZR70800.1"/>
    <property type="molecule type" value="Genomic_DNA"/>
</dbReference>